<sequence length="208" mass="24003">MEETNNTGVIYLVTNTVNNKKYVGKANSFVKHIRTPQYKHGATGRFKRHLSNANNGSNEIPLLYNDIRTFGSNNFKVDILEVCLKENLKVKEEHYIRTLQTFKDDVGYNIFIGDNKPEDIVHKKEYETKKIESNKLRAIGGGLRQSDETTDLPPNIYKRKNGLFAQIKIDSILYNKAFLSSKDTDIQKLEKAKLWLAQIKEDHNEIEI</sequence>
<protein>
    <recommendedName>
        <fullName evidence="1">GIY-YIG domain-containing protein</fullName>
    </recommendedName>
</protein>
<dbReference type="SMART" id="SM00465">
    <property type="entry name" value="GIYc"/>
    <property type="match status" value="1"/>
</dbReference>
<dbReference type="InterPro" id="IPR045566">
    <property type="entry name" value="SegE-like_GIY-YIG"/>
</dbReference>
<proteinExistence type="predicted"/>
<dbReference type="InterPro" id="IPR035901">
    <property type="entry name" value="GIY-YIG_endonuc_sf"/>
</dbReference>
<accession>A0A6C0DAS4</accession>
<feature type="domain" description="GIY-YIG" evidence="1">
    <location>
        <begin position="7"/>
        <end position="114"/>
    </location>
</feature>
<dbReference type="SUPFAM" id="SSF82771">
    <property type="entry name" value="GIY-YIG endonuclease"/>
    <property type="match status" value="1"/>
</dbReference>
<name>A0A6C0DAS4_9ZZZZ</name>
<dbReference type="AlphaFoldDB" id="A0A6C0DAS4"/>
<reference evidence="2" key="1">
    <citation type="journal article" date="2020" name="Nature">
        <title>Giant virus diversity and host interactions through global metagenomics.</title>
        <authorList>
            <person name="Schulz F."/>
            <person name="Roux S."/>
            <person name="Paez-Espino D."/>
            <person name="Jungbluth S."/>
            <person name="Walsh D.A."/>
            <person name="Denef V.J."/>
            <person name="McMahon K.D."/>
            <person name="Konstantinidis K.T."/>
            <person name="Eloe-Fadrosh E.A."/>
            <person name="Kyrpides N.C."/>
            <person name="Woyke T."/>
        </authorList>
    </citation>
    <scope>NUCLEOTIDE SEQUENCE</scope>
    <source>
        <strain evidence="2">GVMAG-M-3300023174-131</strain>
    </source>
</reference>
<evidence type="ECO:0000259" key="1">
    <source>
        <dbReference type="SMART" id="SM00465"/>
    </source>
</evidence>
<dbReference type="InterPro" id="IPR000305">
    <property type="entry name" value="GIY-YIG_endonuc"/>
</dbReference>
<evidence type="ECO:0000313" key="2">
    <source>
        <dbReference type="EMBL" id="QHT13502.1"/>
    </source>
</evidence>
<dbReference type="Pfam" id="PF19835">
    <property type="entry name" value="SegE_GIY-YIG"/>
    <property type="match status" value="1"/>
</dbReference>
<organism evidence="2">
    <name type="scientific">viral metagenome</name>
    <dbReference type="NCBI Taxonomy" id="1070528"/>
    <lineage>
        <taxon>unclassified sequences</taxon>
        <taxon>metagenomes</taxon>
        <taxon>organismal metagenomes</taxon>
    </lineage>
</organism>
<dbReference type="EMBL" id="MN739571">
    <property type="protein sequence ID" value="QHT13502.1"/>
    <property type="molecule type" value="Genomic_DNA"/>
</dbReference>
<dbReference type="Gene3D" id="3.40.1440.10">
    <property type="entry name" value="GIY-YIG endonuclease"/>
    <property type="match status" value="1"/>
</dbReference>